<proteinExistence type="predicted"/>
<dbReference type="RefSeq" id="WP_303544659.1">
    <property type="nucleotide sequence ID" value="NZ_JAUOTP010000008.1"/>
</dbReference>
<sequence length="186" mass="20616">MSSKFYRLLTADGSWQKVIDDWQRQCEEVGESIDEFAPESRALLHGFAESCEKDTWAAGLFEDSRCVAIAMLNRTMLPKTSGYTLRVRHVIVSPLLDYGALSKDAYADTLVSFTWAVVQISETTLPAEHVKFHLRSPGDMDYFRAFGNALDSKGVFARVSMHGAWLAITKSNGEGQPSESIEEGAA</sequence>
<evidence type="ECO:0000313" key="2">
    <source>
        <dbReference type="Proteomes" id="UP001169764"/>
    </source>
</evidence>
<protein>
    <submittedName>
        <fullName evidence="1">Uncharacterized protein</fullName>
    </submittedName>
</protein>
<accession>A0ABT8YC78</accession>
<gene>
    <name evidence="1" type="ORF">Q4F19_16190</name>
</gene>
<comment type="caution">
    <text evidence="1">The sequence shown here is derived from an EMBL/GenBank/DDBJ whole genome shotgun (WGS) entry which is preliminary data.</text>
</comment>
<organism evidence="1 2">
    <name type="scientific">Sphingomonas natans</name>
    <dbReference type="NCBI Taxonomy" id="3063330"/>
    <lineage>
        <taxon>Bacteria</taxon>
        <taxon>Pseudomonadati</taxon>
        <taxon>Pseudomonadota</taxon>
        <taxon>Alphaproteobacteria</taxon>
        <taxon>Sphingomonadales</taxon>
        <taxon>Sphingomonadaceae</taxon>
        <taxon>Sphingomonas</taxon>
    </lineage>
</organism>
<reference evidence="1" key="1">
    <citation type="submission" date="2023-07" db="EMBL/GenBank/DDBJ databases">
        <authorList>
            <person name="Kim M."/>
        </authorList>
    </citation>
    <scope>NUCLEOTIDE SEQUENCE</scope>
    <source>
        <strain evidence="1">BIUV-7</strain>
    </source>
</reference>
<dbReference type="EMBL" id="JAUOTP010000008">
    <property type="protein sequence ID" value="MDO6415931.1"/>
    <property type="molecule type" value="Genomic_DNA"/>
</dbReference>
<dbReference type="Proteomes" id="UP001169764">
    <property type="component" value="Unassembled WGS sequence"/>
</dbReference>
<evidence type="ECO:0000313" key="1">
    <source>
        <dbReference type="EMBL" id="MDO6415931.1"/>
    </source>
</evidence>
<name>A0ABT8YC78_9SPHN</name>
<keyword evidence="2" id="KW-1185">Reference proteome</keyword>